<dbReference type="InterPro" id="IPR000421">
    <property type="entry name" value="FA58C"/>
</dbReference>
<dbReference type="Proteomes" id="UP000277742">
    <property type="component" value="Unassembled WGS sequence"/>
</dbReference>
<sequence length="1740" mass="193411">MSRIDGEGQLVLPVFTSENGIVYFRVWTKGDKIKMDKNFFNKRCHYSIRKFAIGVASVMIGASIFGVNLVEAAETGSVGDKEGTITQAEPLEKLPDELAAVLKKAEENTGKEASSTVGNGETTGTIGSTDSTNNLKPAEAPGIPENETKPSEAMSGGQNDKEISKPSQPTTPETPKVDQTGDGTVELADQFTASKPASEDSIAAASKSADYLKKEYKVFPTPQKVTYGEGVTALRKQVNLVMGDQLDIYTRNRLKSVLQDNQVSYKTSKTAVSGATNIYLGVHGQGSQAEQNMSKVSAGLFDKIDAYALTIKDNSISIVGKDTDAVFYGLTTLKHMLKESQVPVLRNVTVEDYVEIKNRGFIEGYYGNPWSNENRKELMRYGSELKLTQYYFAPKDDPYHNKKWRELYPEEKLAEIRELARVGNQTKTRYVWTIHPFMNNRIRFGNEAHYQADLATIKAKFTQLLDVGVREFGVLADDAPSPVGGYHSYVRLMKDITNWLTEKQTTYSGLRKDMIFVPAWYMGQGTEAELRTLNEHLPENVHLTLTGGKVWGAVDQTFLTNLKKNLTEGGKTYRPIQFWINWPCNDNTKPHLILGGGEKFLHPNVDLSLAQGIMLNPMQQSEASKVALFDMAQYGWKQWRSAEEAEQINDMAFNYVVNDHFEESSVSKAFRELGKHMRNQNRPPHVTKLEESVKLAPKLTEFYNKLKSGQNLDSERKELRDIFAGLKANALLLKEKGDQKLIEQIHYWLDNTVDQMNALEAFLTATEGLTEKNDAKVWEYYQAGVKHYDQSVKHAFFYVDHYEYAEFGVQHIRPFINNLKEYLALHIQAMLNPDKFVTTFITNRAGIEGGLKEVTDGDFDTHVIAKTTIVIERGDYVGLRFNKAIKIHKLGFATGTNTADNYTFSNAVVEYQNEKGEWVAITSPAYTGRERILEFNDLDITAQAVRMIATAKKDNAWLAMREIAVNRPLELGSKKVSGTISLSPNLVYKYGTSVVQMQDGRENTESMMAHVDQTNVTPAQAWVQMDLGGLHKVKRVHLMQGERDKLASGVIEYSADGTNWTTLQNLSGQRTSDIVQEFTTRFVRIRNTQTLNKWWRIAEFTVDVDSPNLDLTDTNVDALKETPVVDSLGRYELQIPAGTKLPAHSYLGMKLDRIHQVKSIQLQGQANPALSLEYSANAQEWTPASQLTDRTVATHLVRYVRLVNKTDQEQAVPSTSLLVTTKEVQPTTLESTTMGIHPTYGSNDVRKINNLAQLFDGVYNNFVEFSDYAHKDGHVTLKLGSERTIKKIRAYIQDGTQNYLRDGKIQVSQDGKTWTDVVTVGDGVVNSTHDDSLTDGWTHDSKMPGNRYIEGELTTPVKANYLRVLYTADYDARFVGFTELVINDGEFVKPINDPTVEGNGGESRGNFYTNLVDGKVLTSYKAEQDKGELVYHLSEPTNANHLRLVSSLPEGAKARVQARTLKDGQESWTDLGVITSSLQTFAIRNGGSLLDVKLVWEGGKAEFYELASFYQELTEEPVQSSKGEEPAPVLEVPEFTGGVNAVEALVHELPAYTGPLSTVGDQAAPTVEKPEFQGGVNSVMALKHELPEYTGPVATVGDQAAPTVEKPEFKGGVNSVMALKHELPEYTGPLSTVGDQPAPTVEKPEFKGGVNSVMALKHELPAYTGPLSTVGDQPAPTVEKTEFKLSSLEKSQTPEAPVQVAKEDKRLPETGEKQSETAIFLAGVTLALSAALLTVKRKED</sequence>
<feature type="region of interest" description="Disordered" evidence="8">
    <location>
        <begin position="105"/>
        <end position="181"/>
    </location>
</feature>
<dbReference type="InterPro" id="IPR051822">
    <property type="entry name" value="Glycosyl_Hydrolase_84"/>
</dbReference>
<dbReference type="InterPro" id="IPR049964">
    <property type="entry name" value="NanA_rpt"/>
</dbReference>
<dbReference type="NCBIfam" id="TIGR01168">
    <property type="entry name" value="YSIRK_signal"/>
    <property type="match status" value="1"/>
</dbReference>
<evidence type="ECO:0000256" key="1">
    <source>
        <dbReference type="ARBA" id="ARBA00022512"/>
    </source>
</evidence>
<comment type="caution">
    <text evidence="13">The sequence shown here is derived from an EMBL/GenBank/DDBJ whole genome shotgun (WGS) entry which is preliminary data.</text>
</comment>
<evidence type="ECO:0000256" key="6">
    <source>
        <dbReference type="ARBA" id="ARBA00023295"/>
    </source>
</evidence>
<evidence type="ECO:0000256" key="9">
    <source>
        <dbReference type="SAM" id="Phobius"/>
    </source>
</evidence>
<dbReference type="Pfam" id="PF00754">
    <property type="entry name" value="F5_F8_type_C"/>
    <property type="match status" value="2"/>
</dbReference>
<dbReference type="SUPFAM" id="SSF51445">
    <property type="entry name" value="(Trans)glycosidases"/>
    <property type="match status" value="1"/>
</dbReference>
<accession>A0A428CNK2</accession>
<dbReference type="InterPro" id="IPR029018">
    <property type="entry name" value="Hex-like_dom2"/>
</dbReference>
<dbReference type="PANTHER" id="PTHR13170:SF16">
    <property type="entry name" value="PROTEIN O-GLCNACASE"/>
    <property type="match status" value="1"/>
</dbReference>
<dbReference type="InterPro" id="IPR008979">
    <property type="entry name" value="Galactose-bd-like_sf"/>
</dbReference>
<dbReference type="PROSITE" id="PS50022">
    <property type="entry name" value="FA58C_3"/>
    <property type="match status" value="2"/>
</dbReference>
<evidence type="ECO:0000259" key="12">
    <source>
        <dbReference type="PROSITE" id="PS52009"/>
    </source>
</evidence>
<evidence type="ECO:0000313" key="13">
    <source>
        <dbReference type="EMBL" id="RSI80168.1"/>
    </source>
</evidence>
<evidence type="ECO:0000313" key="14">
    <source>
        <dbReference type="Proteomes" id="UP000277742"/>
    </source>
</evidence>
<dbReference type="SUPFAM" id="SSF140657">
    <property type="entry name" value="Hyaluronidase post-catalytic domain-like"/>
    <property type="match status" value="1"/>
</dbReference>
<evidence type="ECO:0000259" key="11">
    <source>
        <dbReference type="PROSITE" id="PS50847"/>
    </source>
</evidence>
<keyword evidence="3" id="KW-0732">Signal</keyword>
<dbReference type="GO" id="GO:0005975">
    <property type="term" value="P:carbohydrate metabolic process"/>
    <property type="evidence" value="ECO:0007669"/>
    <property type="project" value="UniProtKB-ARBA"/>
</dbReference>
<dbReference type="Gene3D" id="3.20.20.80">
    <property type="entry name" value="Glycosidases"/>
    <property type="match status" value="1"/>
</dbReference>
<dbReference type="Pfam" id="PF07555">
    <property type="entry name" value="NAGidase"/>
    <property type="match status" value="1"/>
</dbReference>
<keyword evidence="9" id="KW-0812">Transmembrane</keyword>
<evidence type="ECO:0000256" key="5">
    <source>
        <dbReference type="ARBA" id="ARBA00023088"/>
    </source>
</evidence>
<feature type="region of interest" description="Disordered" evidence="8">
    <location>
        <begin position="1687"/>
        <end position="1713"/>
    </location>
</feature>
<dbReference type="InterPro" id="IPR019931">
    <property type="entry name" value="LPXTG_anchor"/>
</dbReference>
<dbReference type="GO" id="GO:0004415">
    <property type="term" value="F:hyalurononglucosaminidase activity"/>
    <property type="evidence" value="ECO:0007669"/>
    <property type="project" value="UniProtKB-EC"/>
</dbReference>
<dbReference type="PROSITE" id="PS52009">
    <property type="entry name" value="GH84"/>
    <property type="match status" value="1"/>
</dbReference>
<evidence type="ECO:0000256" key="7">
    <source>
        <dbReference type="PROSITE-ProRule" id="PRU01353"/>
    </source>
</evidence>
<dbReference type="EC" id="3.2.1.35" evidence="13"/>
<keyword evidence="1" id="KW-0134">Cell wall</keyword>
<dbReference type="Gene3D" id="1.20.58.460">
    <property type="entry name" value="Hyaluronidase post-catalytic domain-like"/>
    <property type="match status" value="1"/>
</dbReference>
<dbReference type="EMBL" id="RJNR01000011">
    <property type="protein sequence ID" value="RSI80168.1"/>
    <property type="molecule type" value="Genomic_DNA"/>
</dbReference>
<feature type="active site" description="Proton donor" evidence="7">
    <location>
        <position position="478"/>
    </location>
</feature>
<feature type="transmembrane region" description="Helical" evidence="9">
    <location>
        <begin position="51"/>
        <end position="70"/>
    </location>
</feature>
<dbReference type="Gene3D" id="3.30.379.10">
    <property type="entry name" value="Chitobiase/beta-hexosaminidase domain 2-like"/>
    <property type="match status" value="1"/>
</dbReference>
<proteinExistence type="inferred from homology"/>
<feature type="domain" description="F5/8 type C" evidence="10">
    <location>
        <begin position="964"/>
        <end position="1107"/>
    </location>
</feature>
<name>A0A428CNK2_STRMT</name>
<evidence type="ECO:0000256" key="3">
    <source>
        <dbReference type="ARBA" id="ARBA00022729"/>
    </source>
</evidence>
<keyword evidence="6 7" id="KW-0326">Glycosidase</keyword>
<dbReference type="Gene3D" id="2.60.120.260">
    <property type="entry name" value="Galactose-binding domain-like"/>
    <property type="match status" value="3"/>
</dbReference>
<keyword evidence="9" id="KW-0472">Membrane</keyword>
<evidence type="ECO:0000256" key="4">
    <source>
        <dbReference type="ARBA" id="ARBA00022801"/>
    </source>
</evidence>
<dbReference type="InterPro" id="IPR005877">
    <property type="entry name" value="YSIRK_signal_dom"/>
</dbReference>
<keyword evidence="4 7" id="KW-0378">Hydrolase</keyword>
<feature type="compositionally biased region" description="Basic and acidic residues" evidence="8">
    <location>
        <begin position="1701"/>
        <end position="1713"/>
    </location>
</feature>
<protein>
    <submittedName>
        <fullName evidence="13">Hyaluronoglucosaminidase</fullName>
        <ecNumber evidence="13">3.2.1.35</ecNumber>
    </submittedName>
</protein>
<dbReference type="PROSITE" id="PS50847">
    <property type="entry name" value="GRAM_POS_ANCHORING"/>
    <property type="match status" value="1"/>
</dbReference>
<keyword evidence="9" id="KW-1133">Transmembrane helix</keyword>
<dbReference type="InterPro" id="IPR011496">
    <property type="entry name" value="O-GlcNAcase_cat"/>
</dbReference>
<dbReference type="Pfam" id="PF02838">
    <property type="entry name" value="Glyco_hydro_20b"/>
    <property type="match status" value="1"/>
</dbReference>
<dbReference type="NCBIfam" id="NF043031">
    <property type="entry name" value="SIALI-17"/>
    <property type="match status" value="4"/>
</dbReference>
<dbReference type="GO" id="GO:1901135">
    <property type="term" value="P:carbohydrate derivative metabolic process"/>
    <property type="evidence" value="ECO:0007669"/>
    <property type="project" value="UniProtKB-ARBA"/>
</dbReference>
<evidence type="ECO:0000256" key="2">
    <source>
        <dbReference type="ARBA" id="ARBA00022525"/>
    </source>
</evidence>
<organism evidence="13 14">
    <name type="scientific">Streptococcus mitis</name>
    <dbReference type="NCBI Taxonomy" id="28037"/>
    <lineage>
        <taxon>Bacteria</taxon>
        <taxon>Bacillati</taxon>
        <taxon>Bacillota</taxon>
        <taxon>Bacilli</taxon>
        <taxon>Lactobacillales</taxon>
        <taxon>Streptococcaceae</taxon>
        <taxon>Streptococcus</taxon>
        <taxon>Streptococcus mitis group</taxon>
    </lineage>
</organism>
<dbReference type="Pfam" id="PF04650">
    <property type="entry name" value="YSIRK_signal"/>
    <property type="match status" value="1"/>
</dbReference>
<keyword evidence="2" id="KW-0964">Secreted</keyword>
<feature type="compositionally biased region" description="Polar residues" evidence="8">
    <location>
        <begin position="111"/>
        <end position="135"/>
    </location>
</feature>
<dbReference type="InterPro" id="IPR017853">
    <property type="entry name" value="GH"/>
</dbReference>
<reference evidence="13 14" key="1">
    <citation type="submission" date="2018-11" db="EMBL/GenBank/DDBJ databases">
        <title>Species Designations Belie Phenotypic and Genotypic Heterogeneity in Oral Streptococci.</title>
        <authorList>
            <person name="Velsko I."/>
        </authorList>
    </citation>
    <scope>NUCLEOTIDE SEQUENCE [LARGE SCALE GENOMIC DNA]</scope>
    <source>
        <strain evidence="13 14">BCA12</strain>
    </source>
</reference>
<keyword evidence="5" id="KW-0572">Peptidoglycan-anchor</keyword>
<comment type="similarity">
    <text evidence="7">Belongs to the glycosyl hydrolase 84 family.</text>
</comment>
<evidence type="ECO:0000256" key="8">
    <source>
        <dbReference type="SAM" id="MobiDB-lite"/>
    </source>
</evidence>
<dbReference type="Pfam" id="PF00746">
    <property type="entry name" value="Gram_pos_anchor"/>
    <property type="match status" value="1"/>
</dbReference>
<dbReference type="NCBIfam" id="TIGR01167">
    <property type="entry name" value="LPXTG_anchor"/>
    <property type="match status" value="1"/>
</dbReference>
<dbReference type="PANTHER" id="PTHR13170">
    <property type="entry name" value="O-GLCNACASE"/>
    <property type="match status" value="1"/>
</dbReference>
<evidence type="ECO:0000259" key="10">
    <source>
        <dbReference type="PROSITE" id="PS50022"/>
    </source>
</evidence>
<feature type="domain" description="GH84" evidence="12">
    <location>
        <begin position="357"/>
        <end position="639"/>
    </location>
</feature>
<dbReference type="SUPFAM" id="SSF49785">
    <property type="entry name" value="Galactose-binding domain-like"/>
    <property type="match status" value="2"/>
</dbReference>
<dbReference type="InterPro" id="IPR015882">
    <property type="entry name" value="HEX_bac_N"/>
</dbReference>
<feature type="domain" description="F5/8 type C" evidence="10">
    <location>
        <begin position="1275"/>
        <end position="1383"/>
    </location>
</feature>
<feature type="domain" description="Gram-positive cocci surface proteins LPxTG" evidence="11">
    <location>
        <begin position="1707"/>
        <end position="1740"/>
    </location>
</feature>
<dbReference type="SUPFAM" id="SSF55545">
    <property type="entry name" value="beta-N-acetylhexosaminidase-like domain"/>
    <property type="match status" value="1"/>
</dbReference>
<gene>
    <name evidence="13" type="primary">nagH_2</name>
    <name evidence="13" type="ORF">D8855_07435</name>
</gene>